<dbReference type="GO" id="GO:0008276">
    <property type="term" value="F:protein methyltransferase activity"/>
    <property type="evidence" value="ECO:0007669"/>
    <property type="project" value="UniProtKB-ARBA"/>
</dbReference>
<dbReference type="SUPFAM" id="SSF82199">
    <property type="entry name" value="SET domain"/>
    <property type="match status" value="1"/>
</dbReference>
<organism evidence="2">
    <name type="scientific">Menopon gallinae</name>
    <name type="common">poultry shaft louse</name>
    <dbReference type="NCBI Taxonomy" id="328185"/>
    <lineage>
        <taxon>Eukaryota</taxon>
        <taxon>Metazoa</taxon>
        <taxon>Ecdysozoa</taxon>
        <taxon>Arthropoda</taxon>
        <taxon>Hexapoda</taxon>
        <taxon>Insecta</taxon>
        <taxon>Pterygota</taxon>
        <taxon>Neoptera</taxon>
        <taxon>Paraneoptera</taxon>
        <taxon>Psocodea</taxon>
        <taxon>Troctomorpha</taxon>
        <taxon>Phthiraptera</taxon>
        <taxon>Amblycera</taxon>
        <taxon>Menoponidae</taxon>
        <taxon>Menopon</taxon>
    </lineage>
</organism>
<evidence type="ECO:0000259" key="1">
    <source>
        <dbReference type="PROSITE" id="PS50280"/>
    </source>
</evidence>
<feature type="domain" description="SET" evidence="1">
    <location>
        <begin position="86"/>
        <end position="216"/>
    </location>
</feature>
<name>A0AAW2I2I7_9NEOP</name>
<dbReference type="GO" id="GO:0008170">
    <property type="term" value="F:N-methyltransferase activity"/>
    <property type="evidence" value="ECO:0007669"/>
    <property type="project" value="UniProtKB-ARBA"/>
</dbReference>
<accession>A0AAW2I2I7</accession>
<dbReference type="InterPro" id="IPR053010">
    <property type="entry name" value="SET_SmydA-8"/>
</dbReference>
<gene>
    <name evidence="2" type="ORF">PYX00_003467</name>
</gene>
<protein>
    <recommendedName>
        <fullName evidence="1">SET domain-containing protein</fullName>
    </recommendedName>
</protein>
<dbReference type="EMBL" id="JARGDH010000002">
    <property type="protein sequence ID" value="KAL0275680.1"/>
    <property type="molecule type" value="Genomic_DNA"/>
</dbReference>
<dbReference type="CDD" id="cd20071">
    <property type="entry name" value="SET_SMYD"/>
    <property type="match status" value="1"/>
</dbReference>
<dbReference type="PANTHER" id="PTHR46455:SF5">
    <property type="entry name" value="SET AND MYND DOMAIN CONTAINING, ARTHROPOD-SPECIFIC, MEMBER 4, ISOFORM A"/>
    <property type="match status" value="1"/>
</dbReference>
<dbReference type="InterPro" id="IPR001214">
    <property type="entry name" value="SET_dom"/>
</dbReference>
<dbReference type="Gene3D" id="1.10.220.160">
    <property type="match status" value="1"/>
</dbReference>
<sequence length="466" mass="52986">MKDEAIVIGPCQESKPICIGCFTDINLDDQQSYKRCSTICPGSHLTPSSGRGTYVCHSQNECDFLSASLIKKADPSTLKTCFYAITPLRLLMVKQFKPELWKVVEKMEAHTEIRRKNEKLWKMNEELAVEKIQKVFGLSSLNAEEIHFSCGVLEVNAFEVTISPNHQPLRAIYPNAYLFSHDCVPNTCHSTGENFSLVVKTLRSIPKKSPITVSYTYTLQSTLNRRKHLQETKFFSCCCQRCSDVTEFGLYCSAFKCQACKSGLVLPKNPLDNDSDWMCEARKCSGNKISATAISTMCQRISDELDAIGGNDLKGYENFLTKYSSTLHENHYLCLSAMHSLFQLYGKIRGYIIDDMTEEQLERKIQICRKLLRVFEKLEPGYSKQRGVLLYELQAPLMIILRRRFEQQNVGKKELKQKLREINKCLEESSLILGTEWIGSAEGEIAAAAKTSLESMKNWESVIDMI</sequence>
<reference evidence="2" key="1">
    <citation type="journal article" date="2024" name="Gigascience">
        <title>Chromosome-level genome of the poultry shaft louse Menopon gallinae provides insight into the host-switching and adaptive evolution of parasitic lice.</title>
        <authorList>
            <person name="Xu Y."/>
            <person name="Ma L."/>
            <person name="Liu S."/>
            <person name="Liang Y."/>
            <person name="Liu Q."/>
            <person name="He Z."/>
            <person name="Tian L."/>
            <person name="Duan Y."/>
            <person name="Cai W."/>
            <person name="Li H."/>
            <person name="Song F."/>
        </authorList>
    </citation>
    <scope>NUCLEOTIDE SEQUENCE</scope>
    <source>
        <strain evidence="2">Cailab_2023a</strain>
    </source>
</reference>
<dbReference type="PANTHER" id="PTHR46455">
    <property type="entry name" value="SET AND MYND DOMAIN CONTAINING, ARTHROPOD-SPECIFIC, MEMBER 4, ISOFORM A"/>
    <property type="match status" value="1"/>
</dbReference>
<evidence type="ECO:0000313" key="2">
    <source>
        <dbReference type="EMBL" id="KAL0275680.1"/>
    </source>
</evidence>
<dbReference type="AlphaFoldDB" id="A0AAW2I2I7"/>
<dbReference type="Gene3D" id="6.10.140.2220">
    <property type="match status" value="1"/>
</dbReference>
<dbReference type="InterPro" id="IPR046341">
    <property type="entry name" value="SET_dom_sf"/>
</dbReference>
<dbReference type="GO" id="GO:0008757">
    <property type="term" value="F:S-adenosylmethionine-dependent methyltransferase activity"/>
    <property type="evidence" value="ECO:0007669"/>
    <property type="project" value="UniProtKB-ARBA"/>
</dbReference>
<proteinExistence type="predicted"/>
<dbReference type="Gene3D" id="2.170.270.10">
    <property type="entry name" value="SET domain"/>
    <property type="match status" value="1"/>
</dbReference>
<dbReference type="PROSITE" id="PS50280">
    <property type="entry name" value="SET"/>
    <property type="match status" value="1"/>
</dbReference>
<comment type="caution">
    <text evidence="2">The sequence shown here is derived from an EMBL/GenBank/DDBJ whole genome shotgun (WGS) entry which is preliminary data.</text>
</comment>